<keyword evidence="2" id="KW-1185">Reference proteome</keyword>
<dbReference type="EMBL" id="PENI01000020">
    <property type="protein sequence ID" value="RMB82863.1"/>
    <property type="molecule type" value="Genomic_DNA"/>
</dbReference>
<proteinExistence type="predicted"/>
<evidence type="ECO:0000313" key="1">
    <source>
        <dbReference type="EMBL" id="RMB82863.1"/>
    </source>
</evidence>
<dbReference type="Proteomes" id="UP000270471">
    <property type="component" value="Unassembled WGS sequence"/>
</dbReference>
<protein>
    <submittedName>
        <fullName evidence="1">Uncharacterized protein</fullName>
    </submittedName>
</protein>
<reference evidence="1 2" key="1">
    <citation type="submission" date="2017-11" db="EMBL/GenBank/DDBJ databases">
        <title>Draft genome of actinobacteria isolated from guarana (Paullinia cupana (Mart.) Ducke.</title>
        <authorList>
            <person name="Siqueira K.A."/>
            <person name="Liotti R.G."/>
            <person name="Mendes T.A.O."/>
            <person name="Soares M.A."/>
        </authorList>
    </citation>
    <scope>NUCLEOTIDE SEQUENCE [LARGE SCALE GENOMIC DNA]</scope>
    <source>
        <strain evidence="1 2">193</strain>
    </source>
</reference>
<dbReference type="OrthoDB" id="3848913at2"/>
<dbReference type="AlphaFoldDB" id="A0A3M0I7X1"/>
<comment type="caution">
    <text evidence="1">The sequence shown here is derived from an EMBL/GenBank/DDBJ whole genome shotgun (WGS) entry which is preliminary data.</text>
</comment>
<organism evidence="1 2">
    <name type="scientific">Streptomyces shenzhenensis</name>
    <dbReference type="NCBI Taxonomy" id="943815"/>
    <lineage>
        <taxon>Bacteria</taxon>
        <taxon>Bacillati</taxon>
        <taxon>Actinomycetota</taxon>
        <taxon>Actinomycetes</taxon>
        <taxon>Kitasatosporales</taxon>
        <taxon>Streptomycetaceae</taxon>
        <taxon>Streptomyces</taxon>
    </lineage>
</organism>
<sequence>MHMGTGDIYVGAQLQDSGRPAFRRFADDQLCWLRRVLVAPVGMGKARSLLADTGTVILDGPRGSGRTSAARVLLREYHQDSGFFRELLPDEEDELPLQDPALVENGDQLLLDLSAVGDQQWSTARNGLSALRRAVHEQHAHLVVVMPHDGILDPDLQNYRVHIGWPEGEHVLRRHLRVHGLPHEQYLQPDPAVADFLSERRPMREIADFADLVRRAREAARPGEGFTQWCAAARRAGNDRRKDAAALVADLSEAPQRALLITVAMLHGAHADVIHRAADLLLRTLDSPPVGLPLLQHKDLAARLTEISADTGPDGHVRFTELDWDSAVRAHFWDHMPGLRPHLGTWAARAVELNDPHITPAVRDDLVARIAGQYLRTGRGDGLASLAEGWSSTTASRARLEAAVHALTCGLDDPAHGREFRERIYQWCAHRRLRGEFAQVLVQICADVVASSHPDQALLRLYYLARRERDPARALQALCDLVAGSRRLRRRLLDCLARSGLLPPDLHIFLQACDPVPLTDPSGTARALVEENGVQGSLTTCWHAVLAELPPETWQPYAERWFHRAADGTGRRGELLLDVLVGAAERCQDSRGAIFAALYASARESERTAPAGPARAGETTAMLLQKITAAQGLCPATVPPVSAGGTRS</sequence>
<gene>
    <name evidence="1" type="ORF">CTZ28_27825</name>
</gene>
<dbReference type="SUPFAM" id="SSF52540">
    <property type="entry name" value="P-loop containing nucleoside triphosphate hydrolases"/>
    <property type="match status" value="1"/>
</dbReference>
<accession>A0A3M0I7X1</accession>
<name>A0A3M0I7X1_9ACTN</name>
<evidence type="ECO:0000313" key="2">
    <source>
        <dbReference type="Proteomes" id="UP000270471"/>
    </source>
</evidence>
<dbReference type="InterPro" id="IPR027417">
    <property type="entry name" value="P-loop_NTPase"/>
</dbReference>